<name>A0A1J4Q0C9_9ACTN</name>
<comment type="caution">
    <text evidence="2">The sequence shown here is derived from an EMBL/GenBank/DDBJ whole genome shotgun (WGS) entry which is preliminary data.</text>
</comment>
<dbReference type="EMBL" id="LBDA02000048">
    <property type="protein sequence ID" value="OIK25822.1"/>
    <property type="molecule type" value="Genomic_DNA"/>
</dbReference>
<gene>
    <name evidence="2" type="ORF">VT52_020085</name>
</gene>
<evidence type="ECO:0000313" key="3">
    <source>
        <dbReference type="Proteomes" id="UP000034838"/>
    </source>
</evidence>
<sequence length="233" mass="25272">MRRGRTAAPIAVAAALGIVAGGCAGYVVQAERPPTRPAPLSQPVLRQGKGTVPVLTAAEDRQVRTDGDLRKLLLPKPRGARDSVLAEGTDGWLDLAGYAGDFNDPGGAFRDQLADEFRRAAVTSWKSDGTYDIEIRLVQYRQETKPAAHEEAGHEQYWSSIEPDTDNRPVPGTGDGVAYVHHRPQTQAGYQPQYKAEAAASRGDILMEVWVHGSKPVPMKTVLDLAKRQVGRL</sequence>
<keyword evidence="3" id="KW-1185">Reference proteome</keyword>
<dbReference type="AlphaFoldDB" id="A0A1J4Q0C9"/>
<reference evidence="2" key="1">
    <citation type="submission" date="2016-10" db="EMBL/GenBank/DDBJ databases">
        <title>Genome sequence of Streptomyces malaysiense MUSC 136.</title>
        <authorList>
            <person name="Lee L.-H."/>
            <person name="Ser H.-L."/>
        </authorList>
    </citation>
    <scope>NUCLEOTIDE SEQUENCE [LARGE SCALE GENOMIC DNA]</scope>
    <source>
        <strain evidence="2">MUSC 136</strain>
    </source>
</reference>
<evidence type="ECO:0008006" key="4">
    <source>
        <dbReference type="Google" id="ProtNLM"/>
    </source>
</evidence>
<accession>A0A1J4Q0C9</accession>
<feature type="region of interest" description="Disordered" evidence="1">
    <location>
        <begin position="148"/>
        <end position="167"/>
    </location>
</feature>
<dbReference type="Proteomes" id="UP000034838">
    <property type="component" value="Unassembled WGS sequence"/>
</dbReference>
<evidence type="ECO:0000256" key="1">
    <source>
        <dbReference type="SAM" id="MobiDB-lite"/>
    </source>
</evidence>
<organism evidence="2 3">
    <name type="scientific">Streptomyces malaysiense</name>
    <dbReference type="NCBI Taxonomy" id="1428626"/>
    <lineage>
        <taxon>Bacteria</taxon>
        <taxon>Bacillati</taxon>
        <taxon>Actinomycetota</taxon>
        <taxon>Actinomycetes</taxon>
        <taxon>Kitasatosporales</taxon>
        <taxon>Streptomycetaceae</taxon>
        <taxon>Streptomyces</taxon>
    </lineage>
</organism>
<dbReference type="PROSITE" id="PS51257">
    <property type="entry name" value="PROKAR_LIPOPROTEIN"/>
    <property type="match status" value="1"/>
</dbReference>
<protein>
    <recommendedName>
        <fullName evidence="4">Lipoprotein</fullName>
    </recommendedName>
</protein>
<proteinExistence type="predicted"/>
<evidence type="ECO:0000313" key="2">
    <source>
        <dbReference type="EMBL" id="OIK25822.1"/>
    </source>
</evidence>